<protein>
    <submittedName>
        <fullName evidence="3">Bifunctional alpha,alpha-trehalose-phosphate synthase (UDP-forming)/trehalose-phosphatase</fullName>
    </submittedName>
</protein>
<dbReference type="Pfam" id="PF00982">
    <property type="entry name" value="Glyco_transf_20"/>
    <property type="match status" value="1"/>
</dbReference>
<dbReference type="EMBL" id="SOGN01000035">
    <property type="protein sequence ID" value="TFC81132.1"/>
    <property type="molecule type" value="Genomic_DNA"/>
</dbReference>
<dbReference type="NCBIfam" id="TIGR01484">
    <property type="entry name" value="HAD-SF-IIB"/>
    <property type="match status" value="1"/>
</dbReference>
<comment type="similarity">
    <text evidence="2">Belongs to the glycosyltransferase 20 family.</text>
</comment>
<dbReference type="GO" id="GO:0016791">
    <property type="term" value="F:phosphatase activity"/>
    <property type="evidence" value="ECO:0007669"/>
    <property type="project" value="UniProtKB-ARBA"/>
</dbReference>
<dbReference type="AlphaFoldDB" id="A0A4R8XSJ9"/>
<dbReference type="PANTHER" id="PTHR10788:SF106">
    <property type="entry name" value="BCDNA.GH08860"/>
    <property type="match status" value="1"/>
</dbReference>
<dbReference type="Proteomes" id="UP000298433">
    <property type="component" value="Unassembled WGS sequence"/>
</dbReference>
<dbReference type="SUPFAM" id="SSF56784">
    <property type="entry name" value="HAD-like"/>
    <property type="match status" value="1"/>
</dbReference>
<dbReference type="CDD" id="cd03788">
    <property type="entry name" value="GT20_TPS"/>
    <property type="match status" value="1"/>
</dbReference>
<dbReference type="InterPro" id="IPR006379">
    <property type="entry name" value="HAD-SF_hydro_IIB"/>
</dbReference>
<keyword evidence="4" id="KW-1185">Reference proteome</keyword>
<dbReference type="Pfam" id="PF02358">
    <property type="entry name" value="Trehalose_PPase"/>
    <property type="match status" value="1"/>
</dbReference>
<dbReference type="GO" id="GO:0005992">
    <property type="term" value="P:trehalose biosynthetic process"/>
    <property type="evidence" value="ECO:0007669"/>
    <property type="project" value="InterPro"/>
</dbReference>
<evidence type="ECO:0000256" key="2">
    <source>
        <dbReference type="ARBA" id="ARBA00008799"/>
    </source>
</evidence>
<evidence type="ECO:0000256" key="1">
    <source>
        <dbReference type="ARBA" id="ARBA00006330"/>
    </source>
</evidence>
<comment type="similarity">
    <text evidence="1">In the C-terminal section; belongs to the trehalose phosphatase family.</text>
</comment>
<dbReference type="SUPFAM" id="SSF53756">
    <property type="entry name" value="UDP-Glycosyltransferase/glycogen phosphorylase"/>
    <property type="match status" value="1"/>
</dbReference>
<proteinExistence type="inferred from homology"/>
<dbReference type="Gene3D" id="3.40.50.2000">
    <property type="entry name" value="Glycogen Phosphorylase B"/>
    <property type="match status" value="2"/>
</dbReference>
<dbReference type="CDD" id="cd01627">
    <property type="entry name" value="HAD_TPP"/>
    <property type="match status" value="1"/>
</dbReference>
<dbReference type="PANTHER" id="PTHR10788">
    <property type="entry name" value="TREHALOSE-6-PHOSPHATE SYNTHASE"/>
    <property type="match status" value="1"/>
</dbReference>
<dbReference type="OrthoDB" id="9761633at2"/>
<reference evidence="3 4" key="1">
    <citation type="submission" date="2019-03" db="EMBL/GenBank/DDBJ databases">
        <title>Genomics of glacier-inhabiting Cryobacterium strains.</title>
        <authorList>
            <person name="Liu Q."/>
            <person name="Xin Y.-H."/>
        </authorList>
    </citation>
    <scope>NUCLEOTIDE SEQUENCE [LARGE SCALE GENOMIC DNA]</scope>
    <source>
        <strain evidence="3 4">TMT2-48-2</strain>
    </source>
</reference>
<dbReference type="InterPro" id="IPR001830">
    <property type="entry name" value="Glyco_trans_20"/>
</dbReference>
<dbReference type="NCBIfam" id="TIGR00685">
    <property type="entry name" value="T6PP"/>
    <property type="match status" value="1"/>
</dbReference>
<dbReference type="NCBIfam" id="NF011071">
    <property type="entry name" value="PRK14501.1"/>
    <property type="match status" value="1"/>
</dbReference>
<sequence>MPAGTDDPISPAAEPTASAAPHPTYSLVVVSNRLPVEIEVADDGTESWRTSPGGLVTALEPMMRSSDGAWVGWPGIADRTFEPFENDGISIVPVRLGASELEEYYEGFSNDTIWPLYHDVIAPPRFHREWWEAYVRVNRRFADAAASAAAPGATVWVHDYQLQLVPRMLRDARPDLVIGFFNHIPFPPYGIYAQLPWRKQILDGLLGADLIGFQRLADAGNFSRAVRRLYGYPTRGVAIDVPAPEGTHRRVIAKHFPISIDAAAYEELARRPEIQERARQIREDLGNPKTIMLGVDRLDYTKGIAHRIKAFGELLADGSLSVEDVTLVQVASPSRERVGPYIALRDEIELAVGRLNGDFSTISHTAISYHHHGYPREEMVALYLAADVMLVTALRDGMNLVAKEYVAVRFDRDGVLVLSEFAGAADELKQAVLINPHDIDGVKAAILRAVAMPRQERLRRMRALRRKVFDNDVAAWSSSFLRTLTEGAAVRPGIPDTLTGALKDLSRADNILVALDFDGTLAPHVDKPEDARAVPGTREAVQRLLDLEGVRVAFVSGRALVSLQHVSQPQTGVLLTGSHGIEVQLDTPDIKLELDTPELEQLADLARVLERISGSIDGTWIERKPAGLALHTRLATPRNAAAAQKTAREELGALLPGLTVRDGKDVIEFAVRSSTKGDALERLRRHTGADRVFYAGDDTTDEDAFAVLQPGDVGLKIGAGDSLAGYRVRGPEDVPLVLGLIADQRAAVAAEREAAAGA</sequence>
<dbReference type="InterPro" id="IPR036412">
    <property type="entry name" value="HAD-like_sf"/>
</dbReference>
<dbReference type="InterPro" id="IPR023214">
    <property type="entry name" value="HAD_sf"/>
</dbReference>
<dbReference type="GO" id="GO:0003825">
    <property type="term" value="F:alpha,alpha-trehalose-phosphate synthase (UDP-forming) activity"/>
    <property type="evidence" value="ECO:0007669"/>
    <property type="project" value="TreeGrafter"/>
</dbReference>
<dbReference type="Gene3D" id="3.40.50.1000">
    <property type="entry name" value="HAD superfamily/HAD-like"/>
    <property type="match status" value="1"/>
</dbReference>
<name>A0A4R8XSJ9_9MICO</name>
<dbReference type="InterPro" id="IPR003337">
    <property type="entry name" value="Trehalose_PPase"/>
</dbReference>
<gene>
    <name evidence="3" type="ORF">E3T23_06440</name>
</gene>
<dbReference type="Gene3D" id="3.30.70.1020">
    <property type="entry name" value="Trehalose-6-phosphate phosphatase related protein, domain 2"/>
    <property type="match status" value="1"/>
</dbReference>
<dbReference type="RefSeq" id="WP_134369564.1">
    <property type="nucleotide sequence ID" value="NZ_SOGN01000035.1"/>
</dbReference>
<organism evidence="3 4">
    <name type="scientific">Cryobacterium cheniae</name>
    <dbReference type="NCBI Taxonomy" id="1259262"/>
    <lineage>
        <taxon>Bacteria</taxon>
        <taxon>Bacillati</taxon>
        <taxon>Actinomycetota</taxon>
        <taxon>Actinomycetes</taxon>
        <taxon>Micrococcales</taxon>
        <taxon>Microbacteriaceae</taxon>
        <taxon>Cryobacterium</taxon>
    </lineage>
</organism>
<accession>A0A4R8XSJ9</accession>
<evidence type="ECO:0000313" key="4">
    <source>
        <dbReference type="Proteomes" id="UP000298433"/>
    </source>
</evidence>
<comment type="caution">
    <text evidence="3">The sequence shown here is derived from an EMBL/GenBank/DDBJ whole genome shotgun (WGS) entry which is preliminary data.</text>
</comment>
<evidence type="ECO:0000313" key="3">
    <source>
        <dbReference type="EMBL" id="TFC81132.1"/>
    </source>
</evidence>